<evidence type="ECO:0000313" key="10">
    <source>
        <dbReference type="Proteomes" id="UP001281003"/>
    </source>
</evidence>
<dbReference type="PANTHER" id="PTHR13321:SF2">
    <property type="entry name" value="MEDIATOR OF RNA POLYMERASE II TRANSCRIPTION SUBUNIT 18"/>
    <property type="match status" value="1"/>
</dbReference>
<gene>
    <name evidence="8" type="primary">MED18</name>
    <name evidence="9" type="ORF">B0T20DRAFT_420522</name>
</gene>
<keyword evidence="8" id="KW-0010">Activator</keyword>
<keyword evidence="5 8" id="KW-0804">Transcription</keyword>
<protein>
    <recommendedName>
        <fullName evidence="3 8">Mediator of RNA polymerase II transcription subunit 18</fullName>
    </recommendedName>
    <alternativeName>
        <fullName evidence="7 8">Mediator complex subunit 18</fullName>
    </alternativeName>
</protein>
<comment type="subcellular location">
    <subcellularLocation>
        <location evidence="1 8">Nucleus</location>
    </subcellularLocation>
</comment>
<dbReference type="GO" id="GO:0003712">
    <property type="term" value="F:transcription coregulator activity"/>
    <property type="evidence" value="ECO:0007669"/>
    <property type="project" value="InterPro"/>
</dbReference>
<dbReference type="InterPro" id="IPR019095">
    <property type="entry name" value="Mediator_Med18"/>
</dbReference>
<dbReference type="Pfam" id="PF09637">
    <property type="entry name" value="Med18"/>
    <property type="match status" value="1"/>
</dbReference>
<reference evidence="9" key="2">
    <citation type="submission" date="2023-07" db="EMBL/GenBank/DDBJ databases">
        <authorList>
            <consortium name="Lawrence Berkeley National Laboratory"/>
            <person name="Haridas S."/>
            <person name="Hensen N."/>
            <person name="Bonometti L."/>
            <person name="Westerberg I."/>
            <person name="Brannstrom I.O."/>
            <person name="Guillou S."/>
            <person name="Cros-Aarteil S."/>
            <person name="Calhoun S."/>
            <person name="Kuo A."/>
            <person name="Mondo S."/>
            <person name="Pangilinan J."/>
            <person name="Riley R."/>
            <person name="LaButti K."/>
            <person name="Andreopoulos B."/>
            <person name="Lipzen A."/>
            <person name="Chen C."/>
            <person name="Yanf M."/>
            <person name="Daum C."/>
            <person name="Ng V."/>
            <person name="Clum A."/>
            <person name="Steindorff A."/>
            <person name="Ohm R."/>
            <person name="Martin F."/>
            <person name="Silar P."/>
            <person name="Natvig D."/>
            <person name="Lalanne C."/>
            <person name="Gautier V."/>
            <person name="Ament-velasquez S.L."/>
            <person name="Kruys A."/>
            <person name="Hutchinson M.I."/>
            <person name="Powell A.J."/>
            <person name="Barry K."/>
            <person name="Miller A.N."/>
            <person name="Grigoriev I.V."/>
            <person name="Debuchy R."/>
            <person name="Gladieux P."/>
            <person name="Thoren M.H."/>
            <person name="Johannesson H."/>
        </authorList>
    </citation>
    <scope>NUCLEOTIDE SEQUENCE</scope>
    <source>
        <strain evidence="9">FGSC 1904</strain>
    </source>
</reference>
<evidence type="ECO:0000256" key="5">
    <source>
        <dbReference type="ARBA" id="ARBA00023163"/>
    </source>
</evidence>
<comment type="caution">
    <text evidence="9">The sequence shown here is derived from an EMBL/GenBank/DDBJ whole genome shotgun (WGS) entry which is preliminary data.</text>
</comment>
<evidence type="ECO:0000256" key="1">
    <source>
        <dbReference type="ARBA" id="ARBA00004123"/>
    </source>
</evidence>
<keyword evidence="10" id="KW-1185">Reference proteome</keyword>
<comment type="function">
    <text evidence="8">Component of the Mediator complex, a coactivator involved in the regulated transcription of nearly all RNA polymerase II-dependent genes. Mediator functions as a bridge to convey information from gene-specific regulatory proteins to the basal RNA polymerase II transcription machinery. Mediator is recruited to promoters by direct interactions with regulatory proteins and serves as a scaffold for the assembly of a functional preinitiation complex with RNA polymerase II and the general transcription factors.</text>
</comment>
<evidence type="ECO:0000256" key="3">
    <source>
        <dbReference type="ARBA" id="ARBA00019612"/>
    </source>
</evidence>
<accession>A0AAE0P2M0</accession>
<dbReference type="PANTHER" id="PTHR13321">
    <property type="entry name" value="MEDIATOR OF RNA POLYMERASE II TRANSCRIPTION, SUBUNIT 18"/>
    <property type="match status" value="1"/>
</dbReference>
<dbReference type="Gene3D" id="2.40.320.10">
    <property type="entry name" value="Hypothetical Protein Pfu-838710-001"/>
    <property type="match status" value="1"/>
</dbReference>
<dbReference type="Proteomes" id="UP001281003">
    <property type="component" value="Unassembled WGS sequence"/>
</dbReference>
<evidence type="ECO:0000256" key="4">
    <source>
        <dbReference type="ARBA" id="ARBA00023015"/>
    </source>
</evidence>
<evidence type="ECO:0000313" key="9">
    <source>
        <dbReference type="EMBL" id="KAK3392216.1"/>
    </source>
</evidence>
<dbReference type="GO" id="GO:0070847">
    <property type="term" value="C:core mediator complex"/>
    <property type="evidence" value="ECO:0007669"/>
    <property type="project" value="TreeGrafter"/>
</dbReference>
<name>A0AAE0P2M0_SORBR</name>
<sequence>MPVEVFLTTVVSEADTTKARSVIHGFTETRSVTHRYTRVRHLRRLDLNVRGIPILKSLQQSSSNNPSRPDSLPQWQELHTALSRQQYMLTERLDVTQEVEAAMTTGQAVPLSEQTQKGERMMRWNDFPDPPNPRVAQTVMQRKQIEIREPGSLLEQHLADSGFSVYNEYIEEAYHWWHNNNLEFVLWRQYYDLPQQPLSMVQAPDQPVWSVPDLSKISPVSPFWMLNVRALVDATPVDKMAERMAEAHAKLGKVEKDLEGVFSFMVFDRRALDTRYTGEEQQ</sequence>
<dbReference type="EMBL" id="JAUTDP010000011">
    <property type="protein sequence ID" value="KAK3392216.1"/>
    <property type="molecule type" value="Genomic_DNA"/>
</dbReference>
<evidence type="ECO:0000256" key="2">
    <source>
        <dbReference type="ARBA" id="ARBA00009814"/>
    </source>
</evidence>
<reference evidence="9" key="1">
    <citation type="journal article" date="2023" name="Mol. Phylogenet. Evol.">
        <title>Genome-scale phylogeny and comparative genomics of the fungal order Sordariales.</title>
        <authorList>
            <person name="Hensen N."/>
            <person name="Bonometti L."/>
            <person name="Westerberg I."/>
            <person name="Brannstrom I.O."/>
            <person name="Guillou S."/>
            <person name="Cros-Aarteil S."/>
            <person name="Calhoun S."/>
            <person name="Haridas S."/>
            <person name="Kuo A."/>
            <person name="Mondo S."/>
            <person name="Pangilinan J."/>
            <person name="Riley R."/>
            <person name="LaButti K."/>
            <person name="Andreopoulos B."/>
            <person name="Lipzen A."/>
            <person name="Chen C."/>
            <person name="Yan M."/>
            <person name="Daum C."/>
            <person name="Ng V."/>
            <person name="Clum A."/>
            <person name="Steindorff A."/>
            <person name="Ohm R.A."/>
            <person name="Martin F."/>
            <person name="Silar P."/>
            <person name="Natvig D.O."/>
            <person name="Lalanne C."/>
            <person name="Gautier V."/>
            <person name="Ament-Velasquez S.L."/>
            <person name="Kruys A."/>
            <person name="Hutchinson M.I."/>
            <person name="Powell A.J."/>
            <person name="Barry K."/>
            <person name="Miller A.N."/>
            <person name="Grigoriev I.V."/>
            <person name="Debuchy R."/>
            <person name="Gladieux P."/>
            <person name="Hiltunen Thoren M."/>
            <person name="Johannesson H."/>
        </authorList>
    </citation>
    <scope>NUCLEOTIDE SEQUENCE</scope>
    <source>
        <strain evidence="9">FGSC 1904</strain>
    </source>
</reference>
<comment type="subunit">
    <text evidence="8">Component of the Mediator complex.</text>
</comment>
<comment type="similarity">
    <text evidence="2 8">Belongs to the Mediator complex subunit 18 family.</text>
</comment>
<evidence type="ECO:0000256" key="8">
    <source>
        <dbReference type="RuleBase" id="RU364150"/>
    </source>
</evidence>
<organism evidence="9 10">
    <name type="scientific">Sordaria brevicollis</name>
    <dbReference type="NCBI Taxonomy" id="83679"/>
    <lineage>
        <taxon>Eukaryota</taxon>
        <taxon>Fungi</taxon>
        <taxon>Dikarya</taxon>
        <taxon>Ascomycota</taxon>
        <taxon>Pezizomycotina</taxon>
        <taxon>Sordariomycetes</taxon>
        <taxon>Sordariomycetidae</taxon>
        <taxon>Sordariales</taxon>
        <taxon>Sordariaceae</taxon>
        <taxon>Sordaria</taxon>
    </lineage>
</organism>
<evidence type="ECO:0000256" key="6">
    <source>
        <dbReference type="ARBA" id="ARBA00023242"/>
    </source>
</evidence>
<dbReference type="AlphaFoldDB" id="A0AAE0P2M0"/>
<evidence type="ECO:0000256" key="7">
    <source>
        <dbReference type="ARBA" id="ARBA00032012"/>
    </source>
</evidence>
<dbReference type="GO" id="GO:0016592">
    <property type="term" value="C:mediator complex"/>
    <property type="evidence" value="ECO:0007669"/>
    <property type="project" value="InterPro"/>
</dbReference>
<dbReference type="GO" id="GO:0006357">
    <property type="term" value="P:regulation of transcription by RNA polymerase II"/>
    <property type="evidence" value="ECO:0007669"/>
    <property type="project" value="InterPro"/>
</dbReference>
<dbReference type="GO" id="GO:0006369">
    <property type="term" value="P:termination of RNA polymerase II transcription"/>
    <property type="evidence" value="ECO:0007669"/>
    <property type="project" value="TreeGrafter"/>
</dbReference>
<keyword evidence="6 8" id="KW-0539">Nucleus</keyword>
<proteinExistence type="inferred from homology"/>
<keyword evidence="4 8" id="KW-0805">Transcription regulation</keyword>